<keyword evidence="11" id="KW-1133">Transmembrane helix</keyword>
<evidence type="ECO:0000256" key="9">
    <source>
        <dbReference type="ARBA" id="ARBA00037313"/>
    </source>
</evidence>
<evidence type="ECO:0000313" key="12">
    <source>
        <dbReference type="EMBL" id="MES0873290.1"/>
    </source>
</evidence>
<evidence type="ECO:0000313" key="13">
    <source>
        <dbReference type="Proteomes" id="UP001465331"/>
    </source>
</evidence>
<sequence>MHASHPVVAWPTRQSLQITLLCSQPVTLPSERRKSRQPARVAVLAATGSLLACSLIGCVLPTPKEQSPKLSVELPPLWSVADRQHMGDAPRWWWAFQDPQLNGLIKRALASSPDLAVARSRIEKGNAALELALADTGVRVSPAAQLSRQRLSQTGVVGTLSDVVGATWYDLANLGVNIDWTFDPWGRREAEVAAAAGRAQAVAAEGQMAILTITTALAGAYFNWQADGERLATIEELISALERARRLKVLRVAQGIDPEAGLADADIHLERARELKAMVRFTQRLNRLSMAAMIGISADELPQLRRRSVPLDQLRLPEDVSTGVIARRPDLIARRWLVEAAVHDVAKARAGYFPDLRLSALAGLSSTDLGELFDPASRVFQIGGAVYLPFFDAARVRARHGVSSAQMEQAVAEYNAAVTTAIKEASEAVSRLELHHARHGAAMSRLASYRRTYEATSALTRQGVQDEIAVLQSQSQVLGAKEAGLQVQGDVAAAYVRLIMALGGAAASLPAETAVTGSN</sequence>
<evidence type="ECO:0000256" key="3">
    <source>
        <dbReference type="ARBA" id="ARBA00022452"/>
    </source>
</evidence>
<dbReference type="InterPro" id="IPR010131">
    <property type="entry name" value="MdtP/NodT-like"/>
</dbReference>
<dbReference type="PANTHER" id="PTHR30203">
    <property type="entry name" value="OUTER MEMBRANE CATION EFFLUX PROTEIN"/>
    <property type="match status" value="1"/>
</dbReference>
<proteinExistence type="inferred from homology"/>
<dbReference type="EMBL" id="JBEPIJ010000004">
    <property type="protein sequence ID" value="MES0873290.1"/>
    <property type="molecule type" value="Genomic_DNA"/>
</dbReference>
<evidence type="ECO:0000256" key="6">
    <source>
        <dbReference type="ARBA" id="ARBA00023136"/>
    </source>
</evidence>
<dbReference type="PANTHER" id="PTHR30203:SF20">
    <property type="entry name" value="MULTIDRUG RESISTANCE OUTER MEMBRANE PROTEIN MDTP-RELATED"/>
    <property type="match status" value="1"/>
</dbReference>
<comment type="caution">
    <text evidence="12">The sequence shown here is derived from an EMBL/GenBank/DDBJ whole genome shotgun (WGS) entry which is preliminary data.</text>
</comment>
<evidence type="ECO:0000256" key="10">
    <source>
        <dbReference type="RuleBase" id="RU362097"/>
    </source>
</evidence>
<keyword evidence="8 10" id="KW-0449">Lipoprotein</keyword>
<keyword evidence="5" id="KW-0732">Signal</keyword>
<protein>
    <submittedName>
        <fullName evidence="12">Efflux transporter outer membrane subunit</fullName>
    </submittedName>
</protein>
<keyword evidence="3 10" id="KW-1134">Transmembrane beta strand</keyword>
<dbReference type="Gene3D" id="2.20.200.10">
    <property type="entry name" value="Outer membrane efflux proteins (OEP)"/>
    <property type="match status" value="1"/>
</dbReference>
<evidence type="ECO:0000256" key="1">
    <source>
        <dbReference type="ARBA" id="ARBA00004370"/>
    </source>
</evidence>
<comment type="function">
    <text evidence="9">Could be involved in resistance to puromycin, acriflavine and tetraphenylarsonium chloride.</text>
</comment>
<accession>A0ABV2A7R6</accession>
<evidence type="ECO:0000256" key="11">
    <source>
        <dbReference type="SAM" id="Phobius"/>
    </source>
</evidence>
<dbReference type="RefSeq" id="WP_352887844.1">
    <property type="nucleotide sequence ID" value="NZ_JBEPIJ010000004.1"/>
</dbReference>
<keyword evidence="7 10" id="KW-0564">Palmitate</keyword>
<gene>
    <name evidence="12" type="ORF">ABSH63_04585</name>
</gene>
<keyword evidence="4 10" id="KW-0812">Transmembrane</keyword>
<dbReference type="Pfam" id="PF02321">
    <property type="entry name" value="OEP"/>
    <property type="match status" value="2"/>
</dbReference>
<evidence type="ECO:0000256" key="2">
    <source>
        <dbReference type="ARBA" id="ARBA00007613"/>
    </source>
</evidence>
<reference evidence="12 13" key="1">
    <citation type="submission" date="2024-06" db="EMBL/GenBank/DDBJ databases">
        <authorList>
            <person name="Li Z."/>
            <person name="Jiang Y."/>
        </authorList>
    </citation>
    <scope>NUCLEOTIDE SEQUENCE [LARGE SCALE GENOMIC DNA]</scope>
    <source>
        <strain evidence="12 13">HSW-8</strain>
    </source>
</reference>
<dbReference type="InterPro" id="IPR003423">
    <property type="entry name" value="OMP_efflux"/>
</dbReference>
<dbReference type="SUPFAM" id="SSF56954">
    <property type="entry name" value="Outer membrane efflux proteins (OEP)"/>
    <property type="match status" value="1"/>
</dbReference>
<comment type="similarity">
    <text evidence="2 10">Belongs to the outer membrane factor (OMF) (TC 1.B.17) family.</text>
</comment>
<comment type="subcellular location">
    <subcellularLocation>
        <location evidence="10">Cell outer membrane</location>
        <topology evidence="10">Lipid-anchor</topology>
    </subcellularLocation>
    <subcellularLocation>
        <location evidence="1">Membrane</location>
    </subcellularLocation>
</comment>
<evidence type="ECO:0000256" key="5">
    <source>
        <dbReference type="ARBA" id="ARBA00022729"/>
    </source>
</evidence>
<evidence type="ECO:0000256" key="4">
    <source>
        <dbReference type="ARBA" id="ARBA00022692"/>
    </source>
</evidence>
<keyword evidence="13" id="KW-1185">Reference proteome</keyword>
<dbReference type="NCBIfam" id="TIGR01845">
    <property type="entry name" value="outer_NodT"/>
    <property type="match status" value="1"/>
</dbReference>
<keyword evidence="6 10" id="KW-0472">Membrane</keyword>
<name>A0ABV2A7R6_9GAMM</name>
<dbReference type="Proteomes" id="UP001465331">
    <property type="component" value="Unassembled WGS sequence"/>
</dbReference>
<evidence type="ECO:0000256" key="7">
    <source>
        <dbReference type="ARBA" id="ARBA00023139"/>
    </source>
</evidence>
<dbReference type="Gene3D" id="1.20.1600.10">
    <property type="entry name" value="Outer membrane efflux proteins (OEP)"/>
    <property type="match status" value="1"/>
</dbReference>
<evidence type="ECO:0000256" key="8">
    <source>
        <dbReference type="ARBA" id="ARBA00023288"/>
    </source>
</evidence>
<organism evidence="12 13">
    <name type="scientific">Sinimarinibacterium thermocellulolyticum</name>
    <dbReference type="NCBI Taxonomy" id="3170016"/>
    <lineage>
        <taxon>Bacteria</taxon>
        <taxon>Pseudomonadati</taxon>
        <taxon>Pseudomonadota</taxon>
        <taxon>Gammaproteobacteria</taxon>
        <taxon>Nevskiales</taxon>
        <taxon>Nevskiaceae</taxon>
        <taxon>Sinimarinibacterium</taxon>
    </lineage>
</organism>
<feature type="transmembrane region" description="Helical" evidence="11">
    <location>
        <begin position="41"/>
        <end position="62"/>
    </location>
</feature>